<evidence type="ECO:0000313" key="4">
    <source>
        <dbReference type="Proteomes" id="UP001596337"/>
    </source>
</evidence>
<evidence type="ECO:0000313" key="3">
    <source>
        <dbReference type="EMBL" id="MFC6867930.1"/>
    </source>
</evidence>
<dbReference type="RefSeq" id="WP_345396169.1">
    <property type="nucleotide sequence ID" value="NZ_BAABLA010000025.1"/>
</dbReference>
<protein>
    <submittedName>
        <fullName evidence="3">ATP-binding protein</fullName>
    </submittedName>
</protein>
<dbReference type="Gene3D" id="3.40.50.300">
    <property type="entry name" value="P-loop containing nucleotide triphosphate hydrolases"/>
    <property type="match status" value="1"/>
</dbReference>
<dbReference type="InterPro" id="IPR027417">
    <property type="entry name" value="P-loop_NTPase"/>
</dbReference>
<dbReference type="PANTHER" id="PTHR34704:SF1">
    <property type="entry name" value="ATPASE"/>
    <property type="match status" value="1"/>
</dbReference>
<proteinExistence type="predicted"/>
<organism evidence="3 4">
    <name type="scientific">Haloechinothrix salitolerans</name>
    <dbReference type="NCBI Taxonomy" id="926830"/>
    <lineage>
        <taxon>Bacteria</taxon>
        <taxon>Bacillati</taxon>
        <taxon>Actinomycetota</taxon>
        <taxon>Actinomycetes</taxon>
        <taxon>Pseudonocardiales</taxon>
        <taxon>Pseudonocardiaceae</taxon>
        <taxon>Haloechinothrix</taxon>
    </lineage>
</organism>
<keyword evidence="3" id="KW-0067">ATP-binding</keyword>
<keyword evidence="3" id="KW-0547">Nucleotide-binding</keyword>
<dbReference type="Proteomes" id="UP001596337">
    <property type="component" value="Unassembled WGS sequence"/>
</dbReference>
<name>A0ABW2C0M5_9PSEU</name>
<accession>A0ABW2C0M5</accession>
<dbReference type="EMBL" id="JBHSXX010000001">
    <property type="protein sequence ID" value="MFC6867930.1"/>
    <property type="molecule type" value="Genomic_DNA"/>
</dbReference>
<dbReference type="PANTHER" id="PTHR34704">
    <property type="entry name" value="ATPASE"/>
    <property type="match status" value="1"/>
</dbReference>
<gene>
    <name evidence="3" type="ORF">ACFQGD_12300</name>
</gene>
<comment type="caution">
    <text evidence="3">The sequence shown here is derived from an EMBL/GenBank/DDBJ whole genome shotgun (WGS) entry which is preliminary data.</text>
</comment>
<keyword evidence="4" id="KW-1185">Reference proteome</keyword>
<dbReference type="InterPro" id="IPR004256">
    <property type="entry name" value="DUF234"/>
</dbReference>
<evidence type="ECO:0000256" key="1">
    <source>
        <dbReference type="SAM" id="MobiDB-lite"/>
    </source>
</evidence>
<dbReference type="GO" id="GO:0005524">
    <property type="term" value="F:ATP binding"/>
    <property type="evidence" value="ECO:0007669"/>
    <property type="project" value="UniProtKB-KW"/>
</dbReference>
<feature type="domain" description="DUF234" evidence="2">
    <location>
        <begin position="365"/>
        <end position="459"/>
    </location>
</feature>
<reference evidence="4" key="1">
    <citation type="journal article" date="2019" name="Int. J. Syst. Evol. Microbiol.">
        <title>The Global Catalogue of Microorganisms (GCM) 10K type strain sequencing project: providing services to taxonomists for standard genome sequencing and annotation.</title>
        <authorList>
            <consortium name="The Broad Institute Genomics Platform"/>
            <consortium name="The Broad Institute Genome Sequencing Center for Infectious Disease"/>
            <person name="Wu L."/>
            <person name="Ma J."/>
        </authorList>
    </citation>
    <scope>NUCLEOTIDE SEQUENCE [LARGE SCALE GENOMIC DNA]</scope>
    <source>
        <strain evidence="4">KCTC 32255</strain>
    </source>
</reference>
<dbReference type="SUPFAM" id="SSF52540">
    <property type="entry name" value="P-loop containing nucleoside triphosphate hydrolases"/>
    <property type="match status" value="1"/>
</dbReference>
<dbReference type="Pfam" id="PF03008">
    <property type="entry name" value="DUF234"/>
    <property type="match status" value="1"/>
</dbReference>
<evidence type="ECO:0000259" key="2">
    <source>
        <dbReference type="Pfam" id="PF03008"/>
    </source>
</evidence>
<dbReference type="SUPFAM" id="SSF46785">
    <property type="entry name" value="Winged helix' DNA-binding domain"/>
    <property type="match status" value="1"/>
</dbReference>
<dbReference type="InterPro" id="IPR036390">
    <property type="entry name" value="WH_DNA-bd_sf"/>
</dbReference>
<feature type="region of interest" description="Disordered" evidence="1">
    <location>
        <begin position="1"/>
        <end position="24"/>
    </location>
</feature>
<sequence>MRSHIYAPPDRYAARQKPPTERNDTLINDSFIGECSKDECMTGFIGRDRELATLDKALRKTVAGGRAGRPGRAILMRGRRRVGKSRLAEEFVERAGVPSLFFTASAQPDMARDVRLFTEAAASSSLPGASLFQEQTPASWDAALRLLAAALPDDGPCVVVLDEVPYLIANDAGFEGTLQKAFDRELSRRRVLLLCIGSDLAMMEALNSYGRPFHQRATEMVIPPLSPADVATMLELDSATAIDAYLVTGGLPLILDEWPVGASVTDYLSEAVRDPISALLVSAERALAAEFPADAHARRVLGAIGSGERTFTLIGRAAGDLPQASLSRALRVLTGKRLVEPMVPLSTRASKDTRYIVTDPYLKFWLRFLGPNLDEIERDRGDLVLDRISSSWTTWRGRAIEPVIRESLRRLPATGALEDTGAIGGYWTRTNDPEIDIVGADRAPVAKRITLVGSIKWHDSRPFDTADLARLMVHRSQLPGAEDTTPMIAVSRTGATVTELPVLGPDDLLAAWQG</sequence>